<reference evidence="4" key="1">
    <citation type="journal article" date="2013" name="PLoS Pathog.">
        <title>Deciphering the cryptic genome: genome-wide analyses of the rice pathogen Fusarium fujikuroi reveal complex regulation of secondary metabolism and novel metabolites.</title>
        <authorList>
            <person name="Wiemann P."/>
            <person name="Sieber C.M."/>
            <person name="von Bargen K.W."/>
            <person name="Studt L."/>
            <person name="Niehaus E.M."/>
            <person name="Espino J.J."/>
            <person name="Huss K."/>
            <person name="Michielse C.B."/>
            <person name="Albermann S."/>
            <person name="Wagner D."/>
            <person name="Bergner S.V."/>
            <person name="Connolly L.R."/>
            <person name="Fischer A."/>
            <person name="Reuter G."/>
            <person name="Kleigrewe K."/>
            <person name="Bald T."/>
            <person name="Wingfield B.D."/>
            <person name="Ophir R."/>
            <person name="Freeman S."/>
            <person name="Hippler M."/>
            <person name="Smith K.M."/>
            <person name="Brown D.W."/>
            <person name="Proctor R.H."/>
            <person name="Munsterkotter M."/>
            <person name="Freitag M."/>
            <person name="Humpf H.U."/>
            <person name="Guldener U."/>
            <person name="Tudzynski B."/>
        </authorList>
    </citation>
    <scope>NUCLEOTIDE SEQUENCE [LARGE SCALE GENOMIC DNA]</scope>
    <source>
        <strain evidence="4">CBS 195.34 / IMI 58289 / NRRL A-6831</strain>
    </source>
</reference>
<dbReference type="HOGENOM" id="CLU_1129128_0_0_1"/>
<feature type="region of interest" description="Disordered" evidence="1">
    <location>
        <begin position="189"/>
        <end position="246"/>
    </location>
</feature>
<dbReference type="GeneID" id="35407698"/>
<feature type="compositionally biased region" description="Polar residues" evidence="1">
    <location>
        <begin position="237"/>
        <end position="246"/>
    </location>
</feature>
<name>S0EP46_GIBF5</name>
<proteinExistence type="predicted"/>
<accession>S0EP46</accession>
<keyword evidence="2" id="KW-0472">Membrane</keyword>
<evidence type="ECO:0000256" key="1">
    <source>
        <dbReference type="SAM" id="MobiDB-lite"/>
    </source>
</evidence>
<evidence type="ECO:0000256" key="2">
    <source>
        <dbReference type="SAM" id="Phobius"/>
    </source>
</evidence>
<feature type="compositionally biased region" description="Basic and acidic residues" evidence="1">
    <location>
        <begin position="197"/>
        <end position="214"/>
    </location>
</feature>
<feature type="transmembrane region" description="Helical" evidence="2">
    <location>
        <begin position="99"/>
        <end position="125"/>
    </location>
</feature>
<dbReference type="VEuPathDB" id="FungiDB:FFUJ_14246"/>
<dbReference type="EMBL" id="HF679034">
    <property type="protein sequence ID" value="CCT76124.1"/>
    <property type="molecule type" value="Genomic_DNA"/>
</dbReference>
<keyword evidence="4" id="KW-1185">Reference proteome</keyword>
<gene>
    <name evidence="3" type="ORF">FFUJ_14246</name>
</gene>
<keyword evidence="2" id="KW-0812">Transmembrane</keyword>
<evidence type="ECO:0000313" key="3">
    <source>
        <dbReference type="EMBL" id="CCT76124.1"/>
    </source>
</evidence>
<dbReference type="RefSeq" id="XP_023438170.1">
    <property type="nucleotide sequence ID" value="XM_023571105.1"/>
</dbReference>
<keyword evidence="2" id="KW-1133">Transmembrane helix</keyword>
<sequence length="246" mass="27842">MGHFTEDMIWEPKEDSPMISIYPFGQNVQDGIKYTAAMDPRYTVTPIIIIAALWYHYNWYWNHRAEWTIPVGVYFLFCSAQIMLVMCGFPVFMDVLISAAIIFLACGLLASLIVVGLVILGLLVYPLRVASSAAHFGNALFLMIGTTLDRVASAADSFAEKLRQWRVYLQVKVLKVVHSVLFYLNSTPHSPTGGSRDCPRDGPRHRPDHRHEDGPEGELDDETEEEPEDDRIRDLTTNRPIGQSTR</sequence>
<feature type="compositionally biased region" description="Acidic residues" evidence="1">
    <location>
        <begin position="215"/>
        <end position="229"/>
    </location>
</feature>
<dbReference type="Proteomes" id="UP000016800">
    <property type="component" value="Chromosome XII"/>
</dbReference>
<organism evidence="3 4">
    <name type="scientific">Gibberella fujikuroi (strain CBS 195.34 / IMI 58289 / NRRL A-6831)</name>
    <name type="common">Bakanae and foot rot disease fungus</name>
    <name type="synonym">Fusarium fujikuroi</name>
    <dbReference type="NCBI Taxonomy" id="1279085"/>
    <lineage>
        <taxon>Eukaryota</taxon>
        <taxon>Fungi</taxon>
        <taxon>Dikarya</taxon>
        <taxon>Ascomycota</taxon>
        <taxon>Pezizomycotina</taxon>
        <taxon>Sordariomycetes</taxon>
        <taxon>Hypocreomycetidae</taxon>
        <taxon>Hypocreales</taxon>
        <taxon>Nectriaceae</taxon>
        <taxon>Fusarium</taxon>
        <taxon>Fusarium fujikuroi species complex</taxon>
    </lineage>
</organism>
<feature type="transmembrane region" description="Helical" evidence="2">
    <location>
        <begin position="42"/>
        <end position="61"/>
    </location>
</feature>
<evidence type="ECO:0000313" key="4">
    <source>
        <dbReference type="Proteomes" id="UP000016800"/>
    </source>
</evidence>
<feature type="transmembrane region" description="Helical" evidence="2">
    <location>
        <begin position="73"/>
        <end position="93"/>
    </location>
</feature>
<dbReference type="AlphaFoldDB" id="S0EP46"/>
<protein>
    <submittedName>
        <fullName evidence="3">Uncharacterized protein</fullName>
    </submittedName>
</protein>